<dbReference type="EMBL" id="AB064621">
    <property type="protein sequence ID" value="BAB79385.1"/>
    <property type="molecule type" value="Genomic_DNA"/>
</dbReference>
<evidence type="ECO:0000256" key="1">
    <source>
        <dbReference type="SAM" id="MobiDB-lite"/>
    </source>
</evidence>
<accession>Q8UYC5</accession>
<feature type="region of interest" description="Disordered" evidence="1">
    <location>
        <begin position="50"/>
        <end position="100"/>
    </location>
</feature>
<name>Q8UYC5_9VIRU</name>
<dbReference type="Pfam" id="PF02957">
    <property type="entry name" value="TT_ORF2-like"/>
    <property type="match status" value="1"/>
</dbReference>
<dbReference type="InterPro" id="IPR004118">
    <property type="entry name" value="HEV_TT_vir_Orf2/Gyrovir_Vp2_N"/>
</dbReference>
<sequence>MSWAPPLFNSKQREDQWYQSIIFSHNTFCGCGDLVRHFCVVASRFTEPPVVPALPAPVPAPPRRGTEEEGGDRGEDAADRGPYAEEELEDLFAAAREDDM</sequence>
<reference evidence="3" key="1">
    <citation type="journal article" date="2002" name="Arch. Virol.">
        <title>Analysis of the entire genomes of thirteen TT virus variants classifiable into the fourth and fifth genetic groups, isolated from viremic infants.</title>
        <authorList>
            <person name="Peng Y.H."/>
            <person name="Nishizawa T."/>
            <person name="Takahashi M."/>
            <person name="Ishikawa T."/>
            <person name="Yoshikawa A."/>
            <person name="Okamoto H."/>
        </authorList>
    </citation>
    <scope>NUCLEOTIDE SEQUENCE</scope>
</reference>
<gene>
    <name evidence="3" type="primary">ORF2</name>
</gene>
<organism evidence="3">
    <name type="scientific">Torque teno virus</name>
    <dbReference type="NCBI Taxonomy" id="68887"/>
    <lineage>
        <taxon>Viruses</taxon>
        <taxon>Monodnaviria</taxon>
        <taxon>Shotokuvirae</taxon>
        <taxon>Commensaviricota</taxon>
        <taxon>Cardeaviricetes</taxon>
        <taxon>Sanitavirales</taxon>
        <taxon>Anelloviridae</taxon>
    </lineage>
</organism>
<proteinExistence type="predicted"/>
<feature type="compositionally biased region" description="Basic and acidic residues" evidence="1">
    <location>
        <begin position="64"/>
        <end position="83"/>
    </location>
</feature>
<feature type="compositionally biased region" description="Pro residues" evidence="1">
    <location>
        <begin position="50"/>
        <end position="62"/>
    </location>
</feature>
<protein>
    <submittedName>
        <fullName evidence="3">ORF2</fullName>
    </submittedName>
</protein>
<feature type="domain" description="Hepatitis TT virus Orf2/Gyrovirus Vp2 N-terminal" evidence="2">
    <location>
        <begin position="11"/>
        <end position="47"/>
    </location>
</feature>
<evidence type="ECO:0000313" key="3">
    <source>
        <dbReference type="EMBL" id="BAB79385.1"/>
    </source>
</evidence>
<evidence type="ECO:0000259" key="2">
    <source>
        <dbReference type="Pfam" id="PF02957"/>
    </source>
</evidence>